<comment type="catalytic activity">
    <reaction evidence="1 10">
        <text>Hydrolysis of terminal non-reducing beta-D-galactose residues in beta-D-galactosides.</text>
        <dbReference type="EC" id="3.2.1.23"/>
    </reaction>
</comment>
<dbReference type="InterPro" id="IPR004199">
    <property type="entry name" value="B-gal_small/dom_5"/>
</dbReference>
<evidence type="ECO:0000256" key="5">
    <source>
        <dbReference type="ARBA" id="ARBA00012756"/>
    </source>
</evidence>
<feature type="signal peptide" evidence="11">
    <location>
        <begin position="1"/>
        <end position="20"/>
    </location>
</feature>
<dbReference type="InterPro" id="IPR006104">
    <property type="entry name" value="Glyco_hydro_2_N"/>
</dbReference>
<dbReference type="InterPro" id="IPR032312">
    <property type="entry name" value="LacZ_4"/>
</dbReference>
<dbReference type="Gene3D" id="2.60.120.260">
    <property type="entry name" value="Galactose-binding domain-like"/>
    <property type="match status" value="1"/>
</dbReference>
<evidence type="ECO:0000256" key="8">
    <source>
        <dbReference type="ARBA" id="ARBA00023295"/>
    </source>
</evidence>
<dbReference type="Proteomes" id="UP001258315">
    <property type="component" value="Unassembled WGS sequence"/>
</dbReference>
<gene>
    <name evidence="13" type="ORF">QE417_003630</name>
</gene>
<keyword evidence="7" id="KW-0106">Calcium</keyword>
<dbReference type="Gene3D" id="2.70.98.10">
    <property type="match status" value="1"/>
</dbReference>
<dbReference type="InterPro" id="IPR006101">
    <property type="entry name" value="Glyco_hydro_2"/>
</dbReference>
<dbReference type="Gene3D" id="3.20.20.80">
    <property type="entry name" value="Glycosidases"/>
    <property type="match status" value="1"/>
</dbReference>
<evidence type="ECO:0000256" key="7">
    <source>
        <dbReference type="ARBA" id="ARBA00022837"/>
    </source>
</evidence>
<dbReference type="InterPro" id="IPR006102">
    <property type="entry name" value="Ig-like_GH2"/>
</dbReference>
<dbReference type="PANTHER" id="PTHR46323:SF2">
    <property type="entry name" value="BETA-GALACTOSIDASE"/>
    <property type="match status" value="1"/>
</dbReference>
<feature type="domain" description="Beta galactosidase small chain/" evidence="12">
    <location>
        <begin position="807"/>
        <end position="1078"/>
    </location>
</feature>
<dbReference type="PRINTS" id="PR00132">
    <property type="entry name" value="GLHYDRLASE2"/>
</dbReference>
<dbReference type="Pfam" id="PF02929">
    <property type="entry name" value="Bgal_small_N"/>
    <property type="match status" value="1"/>
</dbReference>
<dbReference type="InterPro" id="IPR036156">
    <property type="entry name" value="Beta-gal/glucu_dom_sf"/>
</dbReference>
<reference evidence="14" key="1">
    <citation type="submission" date="2023-07" db="EMBL/GenBank/DDBJ databases">
        <title>Functional and genomic diversity of the sorghum phyllosphere microbiome.</title>
        <authorList>
            <person name="Shade A."/>
        </authorList>
    </citation>
    <scope>NUCLEOTIDE SEQUENCE [LARGE SCALE GENOMIC DNA]</scope>
    <source>
        <strain evidence="14">SORGH_AS_0422</strain>
    </source>
</reference>
<evidence type="ECO:0000256" key="9">
    <source>
        <dbReference type="ARBA" id="ARBA00032230"/>
    </source>
</evidence>
<dbReference type="Pfam" id="PF00703">
    <property type="entry name" value="Glyco_hydro_2"/>
    <property type="match status" value="1"/>
</dbReference>
<dbReference type="InterPro" id="IPR013783">
    <property type="entry name" value="Ig-like_fold"/>
</dbReference>
<dbReference type="InterPro" id="IPR017853">
    <property type="entry name" value="GH"/>
</dbReference>
<dbReference type="InterPro" id="IPR011013">
    <property type="entry name" value="Gal_mutarotase_sf_dom"/>
</dbReference>
<evidence type="ECO:0000256" key="6">
    <source>
        <dbReference type="ARBA" id="ARBA00022801"/>
    </source>
</evidence>
<evidence type="ECO:0000256" key="3">
    <source>
        <dbReference type="ARBA" id="ARBA00007401"/>
    </source>
</evidence>
<dbReference type="PANTHER" id="PTHR46323">
    <property type="entry name" value="BETA-GALACTOSIDASE"/>
    <property type="match status" value="1"/>
</dbReference>
<dbReference type="Gene3D" id="2.60.40.10">
    <property type="entry name" value="Immunoglobulins"/>
    <property type="match status" value="2"/>
</dbReference>
<dbReference type="SUPFAM" id="SSF49785">
    <property type="entry name" value="Galactose-binding domain-like"/>
    <property type="match status" value="1"/>
</dbReference>
<feature type="chain" id="PRO_5046511093" description="Beta-galactosidase" evidence="11">
    <location>
        <begin position="21"/>
        <end position="1098"/>
    </location>
</feature>
<dbReference type="RefSeq" id="WP_311951977.1">
    <property type="nucleotide sequence ID" value="NZ_JAVLVU010000001.1"/>
</dbReference>
<evidence type="ECO:0000256" key="4">
    <source>
        <dbReference type="ARBA" id="ARBA00011245"/>
    </source>
</evidence>
<dbReference type="InterPro" id="IPR008979">
    <property type="entry name" value="Galactose-bd-like_sf"/>
</dbReference>
<protein>
    <recommendedName>
        <fullName evidence="5 10">Beta-galactosidase</fullName>
        <ecNumber evidence="5 10">3.2.1.23</ecNumber>
    </recommendedName>
    <alternativeName>
        <fullName evidence="9 10">Lactase</fullName>
    </alternativeName>
</protein>
<keyword evidence="11" id="KW-0732">Signal</keyword>
<comment type="cofactor">
    <cofactor evidence="2">
        <name>Ca(2+)</name>
        <dbReference type="ChEBI" id="CHEBI:29108"/>
    </cofactor>
</comment>
<dbReference type="PROSITE" id="PS00719">
    <property type="entry name" value="GLYCOSYL_HYDROL_F2_1"/>
    <property type="match status" value="1"/>
</dbReference>
<comment type="subunit">
    <text evidence="4">Monomer.</text>
</comment>
<dbReference type="SUPFAM" id="SSF51445">
    <property type="entry name" value="(Trans)glycosidases"/>
    <property type="match status" value="1"/>
</dbReference>
<dbReference type="SUPFAM" id="SSF74650">
    <property type="entry name" value="Galactose mutarotase-like"/>
    <property type="match status" value="1"/>
</dbReference>
<comment type="similarity">
    <text evidence="3 10">Belongs to the glycosyl hydrolase 2 family.</text>
</comment>
<dbReference type="GO" id="GO:0004565">
    <property type="term" value="F:beta-galactosidase activity"/>
    <property type="evidence" value="ECO:0007669"/>
    <property type="project" value="UniProtKB-EC"/>
</dbReference>
<dbReference type="InterPro" id="IPR023232">
    <property type="entry name" value="Glyco_hydro_2_AS"/>
</dbReference>
<dbReference type="InterPro" id="IPR050347">
    <property type="entry name" value="Bact_Beta-galactosidase"/>
</dbReference>
<evidence type="ECO:0000313" key="13">
    <source>
        <dbReference type="EMBL" id="MDT3404558.1"/>
    </source>
</evidence>
<evidence type="ECO:0000313" key="14">
    <source>
        <dbReference type="Proteomes" id="UP001258315"/>
    </source>
</evidence>
<dbReference type="Pfam" id="PF02837">
    <property type="entry name" value="Glyco_hydro_2_N"/>
    <property type="match status" value="1"/>
</dbReference>
<dbReference type="InterPro" id="IPR023230">
    <property type="entry name" value="Glyco_hydro_2_CS"/>
</dbReference>
<evidence type="ECO:0000256" key="10">
    <source>
        <dbReference type="RuleBase" id="RU361154"/>
    </source>
</evidence>
<dbReference type="SMART" id="SM01038">
    <property type="entry name" value="Bgal_small_N"/>
    <property type="match status" value="1"/>
</dbReference>
<keyword evidence="8 10" id="KW-0326">Glycosidase</keyword>
<organism evidence="13 14">
    <name type="scientific">Mucilaginibacter terrae</name>
    <dbReference type="NCBI Taxonomy" id="1955052"/>
    <lineage>
        <taxon>Bacteria</taxon>
        <taxon>Pseudomonadati</taxon>
        <taxon>Bacteroidota</taxon>
        <taxon>Sphingobacteriia</taxon>
        <taxon>Sphingobacteriales</taxon>
        <taxon>Sphingobacteriaceae</taxon>
        <taxon>Mucilaginibacter</taxon>
    </lineage>
</organism>
<evidence type="ECO:0000256" key="2">
    <source>
        <dbReference type="ARBA" id="ARBA00001913"/>
    </source>
</evidence>
<proteinExistence type="inferred from homology"/>
<dbReference type="InterPro" id="IPR014718">
    <property type="entry name" value="GH-type_carb-bd"/>
</dbReference>
<accession>A0ABU3GXQ9</accession>
<keyword evidence="14" id="KW-1185">Reference proteome</keyword>
<evidence type="ECO:0000259" key="12">
    <source>
        <dbReference type="SMART" id="SM01038"/>
    </source>
</evidence>
<evidence type="ECO:0000256" key="11">
    <source>
        <dbReference type="SAM" id="SignalP"/>
    </source>
</evidence>
<dbReference type="InterPro" id="IPR006103">
    <property type="entry name" value="Glyco_hydro_2_cat"/>
</dbReference>
<dbReference type="Pfam" id="PF16353">
    <property type="entry name" value="LacZ_4"/>
    <property type="match status" value="1"/>
</dbReference>
<dbReference type="PROSITE" id="PS00608">
    <property type="entry name" value="GLYCOSYL_HYDROL_F2_2"/>
    <property type="match status" value="1"/>
</dbReference>
<sequence>MKKQIIYIITALSLPVSVFAQLVDKTPAAVPNAPAVFSTEPWEDPLVSGINRDASRATAYSFATVNEAVQGDREKSGRMISLNGQWDFSFAEKPADAPKDFYKSRVSGWKKIAVPSSVEMLGYGKPIYKSAVYPFRPVNPPYVPHDVNGVGSYQRTFTLPANWKDMNVTLHFGGVSSGFKVWLNGKFLGYGEDSFLSSEFNITPYLQAGENIVSVQNIRWSDGSFLEDQDQWRLSGIHREVILLAEPKLRIADFFYQTKLDKQYKDAVLSIRPRMENLTGKAINGYQLKAQLFDKNSEAVFEKPLQRSVNDIINEIYPRLDNVKFGLMEAKVSNPAKWSDEQPNLYTLTLSLEDSTGKVLEVKSCKLGFRSVEFAKDNSKLLINGKVTYLYGINRPDHHAVKGKALSREDILEDVRTIKRFNFNCIRTSHYPMDPYLYDLCDQYGILVIDEANLETHGLGSKLSNDPQWTSAYLDRATRMVMRDKNHPSIVIWSLGNEAGRGPNHAAMAAWIHDFDITRPVHYEPAQGTPQAEGYIDVTDARYLKPNDHSHRLQNPIDEPYVDIVSRMYPALYTAPLLANQKNGDKRPIFFVEYSHAMGNSNGNLKDLWDQWRSLPRVIGGAIWEYKDQGLLKRDSSGTEFFAYGGDYGEKYFDNFTIKGTVASDGRPKAAMFESKHVFQPVVSELVDAAKGLVKITNRSAVQSLAGFGILLQVREDGKVVVSKPIPSINLAAGKDTVINIKPYLPSLKAGHEYLADIHFNLGKDELWAAKGYEIASDQFALTGLVPIKAVSANGAVALNDGADAYTLIGKGFKVSINKQNGALSSYVFNNQEQISAPLLPHFTRPVTDNDLRGWKSNKKLKPWYTSVPKLKNVAASKLSNGSVAITSNYSIVGDSAAVTVTYTVNTTGVVKVDYKFAPKVSGLPNLPKVGMQGGIKRSYDNISYYGRGPLENYIDRRSGFEAGIYSQSITDFMENYAVPQENGNRTDVRWMFLNDKKQDGLLVVADSLLSMSAWPYTEANIVGAKHTNKLKDAGYITLNIDLIQMGVGGNDSWSDVAAPLDIYQIAAKPYSYGFSLLPCKATAANVSGVVSKVKSGK</sequence>
<name>A0ABU3GXQ9_9SPHI</name>
<dbReference type="EMBL" id="JAVLVU010000001">
    <property type="protein sequence ID" value="MDT3404558.1"/>
    <property type="molecule type" value="Genomic_DNA"/>
</dbReference>
<dbReference type="SUPFAM" id="SSF49303">
    <property type="entry name" value="beta-Galactosidase/glucuronidase domain"/>
    <property type="match status" value="2"/>
</dbReference>
<evidence type="ECO:0000256" key="1">
    <source>
        <dbReference type="ARBA" id="ARBA00001412"/>
    </source>
</evidence>
<dbReference type="Pfam" id="PF02836">
    <property type="entry name" value="Glyco_hydro_2_C"/>
    <property type="match status" value="1"/>
</dbReference>
<keyword evidence="6 10" id="KW-0378">Hydrolase</keyword>
<comment type="caution">
    <text evidence="13">The sequence shown here is derived from an EMBL/GenBank/DDBJ whole genome shotgun (WGS) entry which is preliminary data.</text>
</comment>
<dbReference type="EC" id="3.2.1.23" evidence="5 10"/>